<name>A0ABW4YLK8_9BACL</name>
<keyword evidence="1" id="KW-0175">Coiled coil</keyword>
<sequence length="187" mass="21273">MKKYIVGFLAGALIFSGIFLIKDTAIFGEKVEKEMGVILNGESFGRGIVIDGVNYVPLESIADVAGFDVNFNDEKILLHDKKILRIEQLNDELLALKKSLESAYERRDKTENKIDLEEQTINKTKLELAAFGHEMSQEKFSSMWGIVEISEVAKEKYLEKLAKEKDEILELKQKINDIEVELKCLNT</sequence>
<comment type="caution">
    <text evidence="2">The sequence shown here is derived from an EMBL/GenBank/DDBJ whole genome shotgun (WGS) entry which is preliminary data.</text>
</comment>
<dbReference type="RefSeq" id="WP_377772386.1">
    <property type="nucleotide sequence ID" value="NZ_JBHUHO010000030.1"/>
</dbReference>
<evidence type="ECO:0008006" key="4">
    <source>
        <dbReference type="Google" id="ProtNLM"/>
    </source>
</evidence>
<protein>
    <recommendedName>
        <fullName evidence="4">Copper amine oxidase-like N-terminal domain-containing protein</fullName>
    </recommendedName>
</protein>
<proteinExistence type="predicted"/>
<accession>A0ABW4YLK8</accession>
<keyword evidence="3" id="KW-1185">Reference proteome</keyword>
<feature type="coiled-coil region" evidence="1">
    <location>
        <begin position="154"/>
        <end position="181"/>
    </location>
</feature>
<feature type="coiled-coil region" evidence="1">
    <location>
        <begin position="86"/>
        <end position="127"/>
    </location>
</feature>
<reference evidence="3" key="1">
    <citation type="journal article" date="2019" name="Int. J. Syst. Evol. Microbiol.">
        <title>The Global Catalogue of Microorganisms (GCM) 10K type strain sequencing project: providing services to taxonomists for standard genome sequencing and annotation.</title>
        <authorList>
            <consortium name="The Broad Institute Genomics Platform"/>
            <consortium name="The Broad Institute Genome Sequencing Center for Infectious Disease"/>
            <person name="Wu L."/>
            <person name="Ma J."/>
        </authorList>
    </citation>
    <scope>NUCLEOTIDE SEQUENCE [LARGE SCALE GENOMIC DNA]</scope>
    <source>
        <strain evidence="3">GH52</strain>
    </source>
</reference>
<evidence type="ECO:0000313" key="2">
    <source>
        <dbReference type="EMBL" id="MFD2116329.1"/>
    </source>
</evidence>
<evidence type="ECO:0000256" key="1">
    <source>
        <dbReference type="SAM" id="Coils"/>
    </source>
</evidence>
<organism evidence="2 3">
    <name type="scientific">Paenibacillus yanchengensis</name>
    <dbReference type="NCBI Taxonomy" id="2035833"/>
    <lineage>
        <taxon>Bacteria</taxon>
        <taxon>Bacillati</taxon>
        <taxon>Bacillota</taxon>
        <taxon>Bacilli</taxon>
        <taxon>Bacillales</taxon>
        <taxon>Paenibacillaceae</taxon>
        <taxon>Paenibacillus</taxon>
    </lineage>
</organism>
<gene>
    <name evidence="2" type="ORF">ACFSJH_11415</name>
</gene>
<dbReference type="Proteomes" id="UP001597362">
    <property type="component" value="Unassembled WGS sequence"/>
</dbReference>
<dbReference type="EMBL" id="JBHUHO010000030">
    <property type="protein sequence ID" value="MFD2116329.1"/>
    <property type="molecule type" value="Genomic_DNA"/>
</dbReference>
<evidence type="ECO:0000313" key="3">
    <source>
        <dbReference type="Proteomes" id="UP001597362"/>
    </source>
</evidence>